<organism evidence="1">
    <name type="scientific">Christensenella massiliensis</name>
    <dbReference type="NCBI Taxonomy" id="1805714"/>
    <lineage>
        <taxon>Bacteria</taxon>
        <taxon>Bacillati</taxon>
        <taxon>Bacillota</taxon>
        <taxon>Clostridia</taxon>
        <taxon>Christensenellales</taxon>
        <taxon>Christensenellaceae</taxon>
        <taxon>Christensenella</taxon>
    </lineage>
</organism>
<dbReference type="AlphaFoldDB" id="A0AAU8ACD2"/>
<reference evidence="1" key="1">
    <citation type="submission" date="2023-02" db="EMBL/GenBank/DDBJ databases">
        <title>Gut commensal Christensenella minuta modulates host metabolism via a new class of secondary bile acids.</title>
        <authorList>
            <person name="Liu C."/>
        </authorList>
    </citation>
    <scope>NUCLEOTIDE SEQUENCE</scope>
    <source>
        <strain evidence="1">CA70</strain>
    </source>
</reference>
<sequence>MTSLRIIPNQDVCKLLGLQDTTMLGIAIKSGKFEPNIGVAFEPGEIDNKHWIVKVYEDRLNAWLGKGGNHEK</sequence>
<evidence type="ECO:0000313" key="1">
    <source>
        <dbReference type="EMBL" id="XCC63445.1"/>
    </source>
</evidence>
<dbReference type="EMBL" id="CP117826">
    <property type="protein sequence ID" value="XCC63445.1"/>
    <property type="molecule type" value="Genomic_DNA"/>
</dbReference>
<name>A0AAU8ACD2_9FIRM</name>
<gene>
    <name evidence="1" type="ORF">PUP29_05895</name>
</gene>
<dbReference type="RefSeq" id="WP_353424011.1">
    <property type="nucleotide sequence ID" value="NZ_CP117826.1"/>
</dbReference>
<proteinExistence type="predicted"/>
<protein>
    <recommendedName>
        <fullName evidence="2">DNA-binding protein</fullName>
    </recommendedName>
</protein>
<accession>A0AAU8ACD2</accession>
<evidence type="ECO:0008006" key="2">
    <source>
        <dbReference type="Google" id="ProtNLM"/>
    </source>
</evidence>